<dbReference type="CDD" id="cd13298">
    <property type="entry name" value="PH1_PH_fungal"/>
    <property type="match status" value="1"/>
</dbReference>
<feature type="compositionally biased region" description="Polar residues" evidence="1">
    <location>
        <begin position="222"/>
        <end position="234"/>
    </location>
</feature>
<sequence length="398" mass="44465">MAQSFTESSSPTIHQLPYRGDRPLSGIEPANALRTGHLNLDTFSPVNENGSFEFDRVLKRGMVDLLRKALSKQFLIHDSQAFKSSWKPAYLVLRPNLLSVYKDEEEASLRVSITLSDVTAVAEVKAPRPNREHVFGIFSPEKNYKFQALSGQDANEWIGRIRAEIRIDEEDEALFAQSRKLSCAKNRPAHVAANSISDVEPEARSSSPDLTRSLSGPGVKQMPNSQEYSGNEVTEYSDFSDAPAHSTHQRSTTSLPKMDGHGRPLSISSPIDNRPADLGVIGDLERVVCQGFLQCLQSKRGVRQWKKLWIVLRPKSLGLYKDEKEYSAVKIIPMSQVINAAEIDPISRSKNFCLQIIAEERSYRFCAPDEEALARWLGALKSVVVTRKKAIEKAAAER</sequence>
<feature type="region of interest" description="Disordered" evidence="1">
    <location>
        <begin position="1"/>
        <end position="23"/>
    </location>
</feature>
<dbReference type="SMART" id="SM00233">
    <property type="entry name" value="PH"/>
    <property type="match status" value="2"/>
</dbReference>
<dbReference type="AlphaFoldDB" id="A0A232LXC3"/>
<organism evidence="3 4">
    <name type="scientific">Elaphomyces granulatus</name>
    <dbReference type="NCBI Taxonomy" id="519963"/>
    <lineage>
        <taxon>Eukaryota</taxon>
        <taxon>Fungi</taxon>
        <taxon>Dikarya</taxon>
        <taxon>Ascomycota</taxon>
        <taxon>Pezizomycotina</taxon>
        <taxon>Eurotiomycetes</taxon>
        <taxon>Eurotiomycetidae</taxon>
        <taxon>Eurotiales</taxon>
        <taxon>Elaphomycetaceae</taxon>
        <taxon>Elaphomyces</taxon>
    </lineage>
</organism>
<evidence type="ECO:0000259" key="2">
    <source>
        <dbReference type="PROSITE" id="PS50003"/>
    </source>
</evidence>
<dbReference type="Gene3D" id="2.30.29.30">
    <property type="entry name" value="Pleckstrin-homology domain (PH domain)/Phosphotyrosine-binding domain (PTB)"/>
    <property type="match status" value="2"/>
</dbReference>
<dbReference type="InterPro" id="IPR011993">
    <property type="entry name" value="PH-like_dom_sf"/>
</dbReference>
<feature type="region of interest" description="Disordered" evidence="1">
    <location>
        <begin position="194"/>
        <end position="269"/>
    </location>
</feature>
<feature type="compositionally biased region" description="Polar residues" evidence="1">
    <location>
        <begin position="204"/>
        <end position="214"/>
    </location>
</feature>
<reference evidence="3 4" key="1">
    <citation type="journal article" date="2015" name="Environ. Microbiol.">
        <title>Metagenome sequence of Elaphomyces granulatus from sporocarp tissue reveals Ascomycota ectomycorrhizal fingerprints of genome expansion and a Proteobacteria-rich microbiome.</title>
        <authorList>
            <person name="Quandt C.A."/>
            <person name="Kohler A."/>
            <person name="Hesse C.N."/>
            <person name="Sharpton T.J."/>
            <person name="Martin F."/>
            <person name="Spatafora J.W."/>
        </authorList>
    </citation>
    <scope>NUCLEOTIDE SEQUENCE [LARGE SCALE GENOMIC DNA]</scope>
    <source>
        <strain evidence="3 4">OSC145934</strain>
    </source>
</reference>
<name>A0A232LXC3_9EURO</name>
<comment type="caution">
    <text evidence="3">The sequence shown here is derived from an EMBL/GenBank/DDBJ whole genome shotgun (WGS) entry which is preliminary data.</text>
</comment>
<dbReference type="InterPro" id="IPR001849">
    <property type="entry name" value="PH_domain"/>
</dbReference>
<evidence type="ECO:0000313" key="4">
    <source>
        <dbReference type="Proteomes" id="UP000243515"/>
    </source>
</evidence>
<feature type="domain" description="PH" evidence="2">
    <location>
        <begin position="286"/>
        <end position="385"/>
    </location>
</feature>
<proteinExistence type="predicted"/>
<dbReference type="PANTHER" id="PTHR12752:SF9">
    <property type="entry name" value="KRAMER, ISOFORM I"/>
    <property type="match status" value="1"/>
</dbReference>
<accession>A0A232LXC3</accession>
<keyword evidence="4" id="KW-1185">Reference proteome</keyword>
<dbReference type="PANTHER" id="PTHR12752">
    <property type="entry name" value="PHOSPHOINOSITOL 3-PHOSPHATE-BINDING PROTEIN"/>
    <property type="match status" value="1"/>
</dbReference>
<evidence type="ECO:0000256" key="1">
    <source>
        <dbReference type="SAM" id="MobiDB-lite"/>
    </source>
</evidence>
<dbReference type="Proteomes" id="UP000243515">
    <property type="component" value="Unassembled WGS sequence"/>
</dbReference>
<dbReference type="EMBL" id="NPHW01003956">
    <property type="protein sequence ID" value="OXV08678.1"/>
    <property type="molecule type" value="Genomic_DNA"/>
</dbReference>
<protein>
    <recommendedName>
        <fullName evidence="2">PH domain-containing protein</fullName>
    </recommendedName>
</protein>
<feature type="domain" description="PH" evidence="2">
    <location>
        <begin position="68"/>
        <end position="166"/>
    </location>
</feature>
<evidence type="ECO:0000313" key="3">
    <source>
        <dbReference type="EMBL" id="OXV08678.1"/>
    </source>
</evidence>
<dbReference type="PROSITE" id="PS50003">
    <property type="entry name" value="PH_DOMAIN"/>
    <property type="match status" value="2"/>
</dbReference>
<dbReference type="Pfam" id="PF00169">
    <property type="entry name" value="PH"/>
    <property type="match status" value="2"/>
</dbReference>
<gene>
    <name evidence="3" type="ORF">Egran_03558</name>
</gene>
<dbReference type="SUPFAM" id="SSF50729">
    <property type="entry name" value="PH domain-like"/>
    <property type="match status" value="2"/>
</dbReference>
<feature type="compositionally biased region" description="Polar residues" evidence="1">
    <location>
        <begin position="1"/>
        <end position="13"/>
    </location>
</feature>
<dbReference type="CDD" id="cd13299">
    <property type="entry name" value="PH2_PH_fungal"/>
    <property type="match status" value="1"/>
</dbReference>
<dbReference type="OrthoDB" id="2157866at2759"/>